<evidence type="ECO:0000256" key="1">
    <source>
        <dbReference type="SAM" id="MobiDB-lite"/>
    </source>
</evidence>
<dbReference type="RefSeq" id="WP_216713962.1">
    <property type="nucleotide sequence ID" value="NZ_JACVEL010000004.1"/>
</dbReference>
<protein>
    <recommendedName>
        <fullName evidence="4">Lipoprotein</fullName>
    </recommendedName>
</protein>
<evidence type="ECO:0008006" key="4">
    <source>
        <dbReference type="Google" id="ProtNLM"/>
    </source>
</evidence>
<gene>
    <name evidence="2" type="ORF">H9Y05_07800</name>
</gene>
<sequence>MKNSVKIFTLILLLSSCISDGKNIENPDEHTNDRVDTEKPTNEFQPYRSTSHYVESNGTQKIQYSDLTIVLEEIEMGWDDMYLTDNDSIYVTDKDTAYFDLWPGDWFFDKKFNIEQSEFDKIELYEKIIYKMAMRSNRTIEVPFCVINNWKTFESEWSPVQLNQNELKFRSNEEDINPIINFTVEELKAAVKEHCGIEWYNEIKNMKSKDQLPSELFTTTYIFKIVARKSKTGDRIQKFIVFNTPTSC</sequence>
<keyword evidence="3" id="KW-1185">Reference proteome</keyword>
<feature type="compositionally biased region" description="Basic and acidic residues" evidence="1">
    <location>
        <begin position="23"/>
        <end position="41"/>
    </location>
</feature>
<dbReference type="AlphaFoldDB" id="A0A8J6PJQ3"/>
<dbReference type="EMBL" id="JACVEL010000004">
    <property type="protein sequence ID" value="MBC9812375.1"/>
    <property type="molecule type" value="Genomic_DNA"/>
</dbReference>
<evidence type="ECO:0000313" key="3">
    <source>
        <dbReference type="Proteomes" id="UP000652681"/>
    </source>
</evidence>
<dbReference type="PROSITE" id="PS51257">
    <property type="entry name" value="PROKAR_LIPOPROTEIN"/>
    <property type="match status" value="1"/>
</dbReference>
<organism evidence="2 3">
    <name type="scientific">Taishania pollutisoli</name>
    <dbReference type="NCBI Taxonomy" id="2766479"/>
    <lineage>
        <taxon>Bacteria</taxon>
        <taxon>Pseudomonadati</taxon>
        <taxon>Bacteroidota</taxon>
        <taxon>Flavobacteriia</taxon>
        <taxon>Flavobacteriales</taxon>
        <taxon>Crocinitomicaceae</taxon>
        <taxon>Taishania</taxon>
    </lineage>
</organism>
<dbReference type="Proteomes" id="UP000652681">
    <property type="component" value="Unassembled WGS sequence"/>
</dbReference>
<reference evidence="2" key="1">
    <citation type="submission" date="2020-09" db="EMBL/GenBank/DDBJ databases">
        <title>Taishania pollutisoli gen. nov., sp. nov., Isolated from Tetrabromobisphenol A-Contaminated Soil.</title>
        <authorList>
            <person name="Chen Q."/>
        </authorList>
    </citation>
    <scope>NUCLEOTIDE SEQUENCE</scope>
    <source>
        <strain evidence="2">CZZ-1</strain>
    </source>
</reference>
<name>A0A8J6PJQ3_9FLAO</name>
<proteinExistence type="predicted"/>
<feature type="region of interest" description="Disordered" evidence="1">
    <location>
        <begin position="23"/>
        <end position="42"/>
    </location>
</feature>
<evidence type="ECO:0000313" key="2">
    <source>
        <dbReference type="EMBL" id="MBC9812375.1"/>
    </source>
</evidence>
<comment type="caution">
    <text evidence="2">The sequence shown here is derived from an EMBL/GenBank/DDBJ whole genome shotgun (WGS) entry which is preliminary data.</text>
</comment>
<accession>A0A8J6PJQ3</accession>